<proteinExistence type="predicted"/>
<sequence>MQTFLPLFMHMKIKNKMKGEQERGSTRSTDSFLISSRLMALSLAMVEAQLEETVTEGG</sequence>
<evidence type="ECO:0000313" key="2">
    <source>
        <dbReference type="Proteomes" id="UP001054252"/>
    </source>
</evidence>
<dbReference type="AlphaFoldDB" id="A0AAV5LM15"/>
<comment type="caution">
    <text evidence="1">The sequence shown here is derived from an EMBL/GenBank/DDBJ whole genome shotgun (WGS) entry which is preliminary data.</text>
</comment>
<keyword evidence="2" id="KW-1185">Reference proteome</keyword>
<name>A0AAV5LM15_9ROSI</name>
<protein>
    <submittedName>
        <fullName evidence="1">Uncharacterized protein</fullName>
    </submittedName>
</protein>
<dbReference type="EMBL" id="BPVZ01000124">
    <property type="protein sequence ID" value="GKV37841.1"/>
    <property type="molecule type" value="Genomic_DNA"/>
</dbReference>
<evidence type="ECO:0000313" key="1">
    <source>
        <dbReference type="EMBL" id="GKV37841.1"/>
    </source>
</evidence>
<dbReference type="Proteomes" id="UP001054252">
    <property type="component" value="Unassembled WGS sequence"/>
</dbReference>
<reference evidence="1 2" key="1">
    <citation type="journal article" date="2021" name="Commun. Biol.">
        <title>The genome of Shorea leprosula (Dipterocarpaceae) highlights the ecological relevance of drought in aseasonal tropical rainforests.</title>
        <authorList>
            <person name="Ng K.K.S."/>
            <person name="Kobayashi M.J."/>
            <person name="Fawcett J.A."/>
            <person name="Hatakeyama M."/>
            <person name="Paape T."/>
            <person name="Ng C.H."/>
            <person name="Ang C.C."/>
            <person name="Tnah L.H."/>
            <person name="Lee C.T."/>
            <person name="Nishiyama T."/>
            <person name="Sese J."/>
            <person name="O'Brien M.J."/>
            <person name="Copetti D."/>
            <person name="Mohd Noor M.I."/>
            <person name="Ong R.C."/>
            <person name="Putra M."/>
            <person name="Sireger I.Z."/>
            <person name="Indrioko S."/>
            <person name="Kosugi Y."/>
            <person name="Izuno A."/>
            <person name="Isagi Y."/>
            <person name="Lee S.L."/>
            <person name="Shimizu K.K."/>
        </authorList>
    </citation>
    <scope>NUCLEOTIDE SEQUENCE [LARGE SCALE GENOMIC DNA]</scope>
    <source>
        <strain evidence="1">214</strain>
    </source>
</reference>
<organism evidence="1 2">
    <name type="scientific">Rubroshorea leprosula</name>
    <dbReference type="NCBI Taxonomy" id="152421"/>
    <lineage>
        <taxon>Eukaryota</taxon>
        <taxon>Viridiplantae</taxon>
        <taxon>Streptophyta</taxon>
        <taxon>Embryophyta</taxon>
        <taxon>Tracheophyta</taxon>
        <taxon>Spermatophyta</taxon>
        <taxon>Magnoliopsida</taxon>
        <taxon>eudicotyledons</taxon>
        <taxon>Gunneridae</taxon>
        <taxon>Pentapetalae</taxon>
        <taxon>rosids</taxon>
        <taxon>malvids</taxon>
        <taxon>Malvales</taxon>
        <taxon>Dipterocarpaceae</taxon>
        <taxon>Rubroshorea</taxon>
    </lineage>
</organism>
<accession>A0AAV5LM15</accession>
<gene>
    <name evidence="1" type="ORF">SLEP1_g45816</name>
</gene>